<dbReference type="Pfam" id="PF07690">
    <property type="entry name" value="MFS_1"/>
    <property type="match status" value="1"/>
</dbReference>
<accession>X0TW95</accession>
<keyword evidence="1" id="KW-1133">Transmembrane helix</keyword>
<dbReference type="EMBL" id="BARS01015612">
    <property type="protein sequence ID" value="GAF92412.1"/>
    <property type="molecule type" value="Genomic_DNA"/>
</dbReference>
<dbReference type="InterPro" id="IPR036259">
    <property type="entry name" value="MFS_trans_sf"/>
</dbReference>
<dbReference type="InterPro" id="IPR011701">
    <property type="entry name" value="MFS"/>
</dbReference>
<evidence type="ECO:0000256" key="1">
    <source>
        <dbReference type="SAM" id="Phobius"/>
    </source>
</evidence>
<sequence>MGGYLSDRLGRVPVVLAVCLITGPVLYLVGLAPYGLGIGALLLTIGIIQYIRMPVSEAYIVGQTSEHNRSTILGIYYFGNLEGTGLLTPVIGYLIDQFGFSTSFTIAAAITVTVTLACSILLWGKRD</sequence>
<dbReference type="PROSITE" id="PS50850">
    <property type="entry name" value="MFS"/>
    <property type="match status" value="1"/>
</dbReference>
<feature type="transmembrane region" description="Helical" evidence="1">
    <location>
        <begin position="12"/>
        <end position="30"/>
    </location>
</feature>
<keyword evidence="1" id="KW-0472">Membrane</keyword>
<evidence type="ECO:0000259" key="2">
    <source>
        <dbReference type="PROSITE" id="PS50850"/>
    </source>
</evidence>
<organism evidence="3">
    <name type="scientific">marine sediment metagenome</name>
    <dbReference type="NCBI Taxonomy" id="412755"/>
    <lineage>
        <taxon>unclassified sequences</taxon>
        <taxon>metagenomes</taxon>
        <taxon>ecological metagenomes</taxon>
    </lineage>
</organism>
<dbReference type="Gene3D" id="1.20.1250.20">
    <property type="entry name" value="MFS general substrate transporter like domains"/>
    <property type="match status" value="1"/>
</dbReference>
<proteinExistence type="predicted"/>
<comment type="caution">
    <text evidence="3">The sequence shown here is derived from an EMBL/GenBank/DDBJ whole genome shotgun (WGS) entry which is preliminary data.</text>
</comment>
<gene>
    <name evidence="3" type="ORF">S01H1_25806</name>
</gene>
<protein>
    <recommendedName>
        <fullName evidence="2">Major facilitator superfamily (MFS) profile domain-containing protein</fullName>
    </recommendedName>
</protein>
<dbReference type="AlphaFoldDB" id="X0TW95"/>
<dbReference type="InterPro" id="IPR020846">
    <property type="entry name" value="MFS_dom"/>
</dbReference>
<dbReference type="GO" id="GO:0022857">
    <property type="term" value="F:transmembrane transporter activity"/>
    <property type="evidence" value="ECO:0007669"/>
    <property type="project" value="InterPro"/>
</dbReference>
<feature type="transmembrane region" description="Helical" evidence="1">
    <location>
        <begin position="36"/>
        <end position="53"/>
    </location>
</feature>
<reference evidence="3" key="1">
    <citation type="journal article" date="2014" name="Front. Microbiol.">
        <title>High frequency of phylogenetically diverse reductive dehalogenase-homologous genes in deep subseafloor sedimentary metagenomes.</title>
        <authorList>
            <person name="Kawai M."/>
            <person name="Futagami T."/>
            <person name="Toyoda A."/>
            <person name="Takaki Y."/>
            <person name="Nishi S."/>
            <person name="Hori S."/>
            <person name="Arai W."/>
            <person name="Tsubouchi T."/>
            <person name="Morono Y."/>
            <person name="Uchiyama I."/>
            <person name="Ito T."/>
            <person name="Fujiyama A."/>
            <person name="Inagaki F."/>
            <person name="Takami H."/>
        </authorList>
    </citation>
    <scope>NUCLEOTIDE SEQUENCE</scope>
    <source>
        <strain evidence="3">Expedition CK06-06</strain>
    </source>
</reference>
<feature type="transmembrane region" description="Helical" evidence="1">
    <location>
        <begin position="101"/>
        <end position="123"/>
    </location>
</feature>
<dbReference type="SUPFAM" id="SSF103473">
    <property type="entry name" value="MFS general substrate transporter"/>
    <property type="match status" value="1"/>
</dbReference>
<feature type="transmembrane region" description="Helical" evidence="1">
    <location>
        <begin position="74"/>
        <end position="95"/>
    </location>
</feature>
<feature type="domain" description="Major facilitator superfamily (MFS) profile" evidence="2">
    <location>
        <begin position="1"/>
        <end position="127"/>
    </location>
</feature>
<evidence type="ECO:0000313" key="3">
    <source>
        <dbReference type="EMBL" id="GAF92412.1"/>
    </source>
</evidence>
<name>X0TW95_9ZZZZ</name>
<keyword evidence="1" id="KW-0812">Transmembrane</keyword>